<evidence type="ECO:0000256" key="1">
    <source>
        <dbReference type="ARBA" id="ARBA00022884"/>
    </source>
</evidence>
<dbReference type="PANTHER" id="PTHR11252">
    <property type="entry name" value="POLYRIBONUCLEOTIDE NUCLEOTIDYLTRANSFERASE"/>
    <property type="match status" value="1"/>
</dbReference>
<dbReference type="Gene3D" id="3.30.230.70">
    <property type="entry name" value="GHMP Kinase, N-terminal domain"/>
    <property type="match status" value="1"/>
</dbReference>
<dbReference type="EC" id="2.7.7.8" evidence="3"/>
<dbReference type="Pfam" id="PF01138">
    <property type="entry name" value="RNase_PH"/>
    <property type="match status" value="1"/>
</dbReference>
<proteinExistence type="predicted"/>
<dbReference type="EMBL" id="ADZX01000873">
    <property type="protein sequence ID" value="EFK95129.1"/>
    <property type="molecule type" value="Genomic_DNA"/>
</dbReference>
<dbReference type="InterPro" id="IPR012162">
    <property type="entry name" value="PNPase"/>
</dbReference>
<dbReference type="InterPro" id="IPR001247">
    <property type="entry name" value="ExoRNase_PH_dom1"/>
</dbReference>
<reference evidence="3" key="2">
    <citation type="journal article" date="2011" name="Microb. Ecol.">
        <title>Taxonomic and Functional Metagenomic Profiling of the Microbial Community in the Anoxic Sediment of a Sub-saline Shallow Lake (Laguna de Carrizo, Central Spain).</title>
        <authorList>
            <person name="Ferrer M."/>
            <person name="Guazzaroni M.E."/>
            <person name="Richter M."/>
            <person name="Garcia-Salamanca A."/>
            <person name="Yarza P."/>
            <person name="Suarez-Suarez A."/>
            <person name="Solano J."/>
            <person name="Alcaide M."/>
            <person name="van Dillewijn P."/>
            <person name="Molina-Henares M.A."/>
            <person name="Lopez-Cortes N."/>
            <person name="Al-Ramahi Y."/>
            <person name="Guerrero C."/>
            <person name="Acosta A."/>
            <person name="de Eugenio L.I."/>
            <person name="Martinez V."/>
            <person name="Marques S."/>
            <person name="Rojo F."/>
            <person name="Santero E."/>
            <person name="Genilloud O."/>
            <person name="Perez-Perez J."/>
            <person name="Rossello-Mora R."/>
            <person name="Ramos J.L."/>
        </authorList>
    </citation>
    <scope>NUCLEOTIDE SEQUENCE</scope>
</reference>
<accession>D9PMT4</accession>
<dbReference type="InterPro" id="IPR027408">
    <property type="entry name" value="PNPase/RNase_PH_dom_sf"/>
</dbReference>
<dbReference type="GO" id="GO:0004654">
    <property type="term" value="F:polyribonucleotide nucleotidyltransferase activity"/>
    <property type="evidence" value="ECO:0007669"/>
    <property type="project" value="UniProtKB-EC"/>
</dbReference>
<feature type="non-terminal residue" evidence="3">
    <location>
        <position position="1"/>
    </location>
</feature>
<organism evidence="3">
    <name type="scientific">sediment metagenome</name>
    <dbReference type="NCBI Taxonomy" id="749907"/>
    <lineage>
        <taxon>unclassified sequences</taxon>
        <taxon>metagenomes</taxon>
        <taxon>ecological metagenomes</taxon>
    </lineage>
</organism>
<keyword evidence="1" id="KW-0694">RNA-binding</keyword>
<keyword evidence="3" id="KW-0808">Transferase</keyword>
<keyword evidence="3" id="KW-0548">Nucleotidyltransferase</keyword>
<protein>
    <submittedName>
        <fullName evidence="3">Polyribonucleotide nucleotidyltransferase</fullName>
        <ecNumber evidence="3">2.7.7.8</ecNumber>
    </submittedName>
</protein>
<dbReference type="InterPro" id="IPR036345">
    <property type="entry name" value="ExoRNase_PH_dom2_sf"/>
</dbReference>
<dbReference type="SUPFAM" id="SSF54211">
    <property type="entry name" value="Ribosomal protein S5 domain 2-like"/>
    <property type="match status" value="1"/>
</dbReference>
<evidence type="ECO:0000259" key="2">
    <source>
        <dbReference type="Pfam" id="PF01138"/>
    </source>
</evidence>
<sequence>RLIDHAIRPLFPKDFKDDTQIIVTILASDNEHSPILAGFLGVSAALSISGLPFKGPIVPLRISKIGENFEYGLKTESDESEMDLVVSYLENGEKIQALEAHADIVPEEVVVSAIKAGGQVVKPLFVFLEDFKTKLNIPLKKYEPSWLSKEIIEELKSSVLSVIEASKKEGLQYNDRGWGEKLDVLAKELEASKYQDKYSVSQIRIVIDEVQKNWVKEYCSKRKF</sequence>
<reference evidence="3" key="1">
    <citation type="submission" date="2010-07" db="EMBL/GenBank/DDBJ databases">
        <authorList>
            <consortium name="CONSOLIDER consortium CSD2007-00005"/>
            <person name="Guazzaroni M.-E."/>
            <person name="Richter M."/>
            <person name="Garcia-Salamanca A."/>
            <person name="Yarza P."/>
            <person name="Ferrer M."/>
        </authorList>
    </citation>
    <scope>NUCLEOTIDE SEQUENCE</scope>
</reference>
<dbReference type="GO" id="GO:0006402">
    <property type="term" value="P:mRNA catabolic process"/>
    <property type="evidence" value="ECO:0007669"/>
    <property type="project" value="InterPro"/>
</dbReference>
<gene>
    <name evidence="3" type="primary">pnp</name>
    <name evidence="3" type="ORF">LDC_2863</name>
</gene>
<dbReference type="GO" id="GO:0003723">
    <property type="term" value="F:RNA binding"/>
    <property type="evidence" value="ECO:0007669"/>
    <property type="project" value="UniProtKB-KW"/>
</dbReference>
<dbReference type="PANTHER" id="PTHR11252:SF0">
    <property type="entry name" value="POLYRIBONUCLEOTIDE NUCLEOTIDYLTRANSFERASE 1, MITOCHONDRIAL"/>
    <property type="match status" value="1"/>
</dbReference>
<dbReference type="GO" id="GO:0000175">
    <property type="term" value="F:3'-5'-RNA exonuclease activity"/>
    <property type="evidence" value="ECO:0007669"/>
    <property type="project" value="TreeGrafter"/>
</dbReference>
<feature type="domain" description="Exoribonuclease phosphorolytic" evidence="2">
    <location>
        <begin position="1"/>
        <end position="52"/>
    </location>
</feature>
<dbReference type="GO" id="GO:0005829">
    <property type="term" value="C:cytosol"/>
    <property type="evidence" value="ECO:0007669"/>
    <property type="project" value="TreeGrafter"/>
</dbReference>
<dbReference type="AlphaFoldDB" id="D9PMT4"/>
<dbReference type="SUPFAM" id="SSF55666">
    <property type="entry name" value="Ribonuclease PH domain 2-like"/>
    <property type="match status" value="1"/>
</dbReference>
<name>D9PMT4_9ZZZZ</name>
<comment type="caution">
    <text evidence="3">The sequence shown here is derived from an EMBL/GenBank/DDBJ whole genome shotgun (WGS) entry which is preliminary data.</text>
</comment>
<evidence type="ECO:0000313" key="3">
    <source>
        <dbReference type="EMBL" id="EFK95129.1"/>
    </source>
</evidence>
<dbReference type="InterPro" id="IPR020568">
    <property type="entry name" value="Ribosomal_Su5_D2-typ_SF"/>
</dbReference>